<comment type="caution">
    <text evidence="4">The sequence shown here is derived from an EMBL/GenBank/DDBJ whole genome shotgun (WGS) entry which is preliminary data.</text>
</comment>
<evidence type="ECO:0000313" key="5">
    <source>
        <dbReference type="EMBL" id="GCA63388.1"/>
    </source>
</evidence>
<accession>A0A391NSG1</accession>
<dbReference type="Gene3D" id="2.120.10.80">
    <property type="entry name" value="Kelch-type beta propeller"/>
    <property type="match status" value="2"/>
</dbReference>
<name>A0A391NSG1_9EUKA</name>
<proteinExistence type="predicted"/>
<dbReference type="InterPro" id="IPR015915">
    <property type="entry name" value="Kelch-typ_b-propeller"/>
</dbReference>
<evidence type="ECO:0000256" key="2">
    <source>
        <dbReference type="ARBA" id="ARBA00022737"/>
    </source>
</evidence>
<dbReference type="AlphaFoldDB" id="A0A391NSG1"/>
<dbReference type="EMBL" id="BDIP01001397">
    <property type="protein sequence ID" value="GCA62784.1"/>
    <property type="molecule type" value="Genomic_DNA"/>
</dbReference>
<evidence type="ECO:0000313" key="4">
    <source>
        <dbReference type="EMBL" id="GCA63036.1"/>
    </source>
</evidence>
<dbReference type="Pfam" id="PF24681">
    <property type="entry name" value="Kelch_KLHDC2_KLHL20_DRC7"/>
    <property type="match status" value="1"/>
</dbReference>
<organism evidence="4 6">
    <name type="scientific">Kipferlia bialata</name>
    <dbReference type="NCBI Taxonomy" id="797122"/>
    <lineage>
        <taxon>Eukaryota</taxon>
        <taxon>Metamonada</taxon>
        <taxon>Carpediemonas-like organisms</taxon>
        <taxon>Kipferlia</taxon>
    </lineage>
</organism>
<evidence type="ECO:0000313" key="6">
    <source>
        <dbReference type="Proteomes" id="UP000265618"/>
    </source>
</evidence>
<dbReference type="PANTHER" id="PTHR46093">
    <property type="entry name" value="ACYL-COA-BINDING DOMAIN-CONTAINING PROTEIN 5"/>
    <property type="match status" value="1"/>
</dbReference>
<dbReference type="SUPFAM" id="SSF117281">
    <property type="entry name" value="Kelch motif"/>
    <property type="match status" value="1"/>
</dbReference>
<protein>
    <submittedName>
        <fullName evidence="4">Uncharacterized protein</fullName>
    </submittedName>
</protein>
<dbReference type="PANTHER" id="PTHR46093:SF18">
    <property type="entry name" value="FIBRONECTIN TYPE-III DOMAIN-CONTAINING PROTEIN"/>
    <property type="match status" value="1"/>
</dbReference>
<keyword evidence="6" id="KW-1185">Reference proteome</keyword>
<keyword evidence="2" id="KW-0677">Repeat</keyword>
<evidence type="ECO:0000256" key="1">
    <source>
        <dbReference type="ARBA" id="ARBA00022441"/>
    </source>
</evidence>
<feature type="non-terminal residue" evidence="4">
    <location>
        <position position="420"/>
    </location>
</feature>
<dbReference type="EMBL" id="BDIP01002104">
    <property type="protein sequence ID" value="GCA63036.1"/>
    <property type="molecule type" value="Genomic_DNA"/>
</dbReference>
<reference evidence="4" key="1">
    <citation type="submission" date="2016-10" db="EMBL/GenBank/DDBJ databases">
        <authorList>
            <person name="Tanifuji G."/>
            <person name="Kume K."/>
            <person name="Nakayama T."/>
            <person name="Takabayashi S."/>
            <person name="Hashimoto T."/>
        </authorList>
    </citation>
    <scope>NUCLEOTIDE SEQUENCE</scope>
    <source>
        <strain evidence="4">NY0173</strain>
    </source>
</reference>
<sequence length="420" mass="46343">MRQLDSTPYPHRLSSKAALVYIGPQDKDGRPMPETGTGPGQKWEALVIGYNASNGNQPCMILRMDPTGNTINSRVIGHGSNSTGCEYHTATRVGDCVYVFGGNAHNTQLSCYTIATETWHVVPNNGSWPNGRNQHCAFCLAGKLYIAGGGNNDTWAFDPSTQTWQNMGHGFPSGYQTNNSSTVVVGNTVHLLGDSNGYRSYYMHCTYTQAGGWVNETNTPFQLHSGAAVLVGDDILVMGGYYHANQMHMYHTQSKTWVQLPQTLPASNTNMCYGTFVNPSTILLHTYSGFVVVQDPAWQQEYERRTRILEILPLLEQLGQPLTPDSSVEDAVITLAKVLVEMSEKSKKGPEEETLLKAFTDYSPDSRNALRGIIEGVEAFDIEELTTHLSHLAEYLPVAESINAVTEQIQQFMAEHPKDK</sequence>
<keyword evidence="1" id="KW-0880">Kelch repeat</keyword>
<dbReference type="OrthoDB" id="432528at2759"/>
<dbReference type="EMBL" id="BDIP01003350">
    <property type="protein sequence ID" value="GCA63388.1"/>
    <property type="molecule type" value="Genomic_DNA"/>
</dbReference>
<gene>
    <name evidence="3" type="ORF">KIPB_005790</name>
    <name evidence="4" type="ORF">KIPB_007452</name>
    <name evidence="5" type="ORF">KIPB_009659</name>
</gene>
<evidence type="ECO:0000313" key="3">
    <source>
        <dbReference type="EMBL" id="GCA62784.1"/>
    </source>
</evidence>
<reference evidence="4 6" key="2">
    <citation type="journal article" date="2018" name="PLoS ONE">
        <title>The draft genome of Kipferlia bialata reveals reductive genome evolution in fornicate parasites.</title>
        <authorList>
            <person name="Tanifuji G."/>
            <person name="Takabayashi S."/>
            <person name="Kume K."/>
            <person name="Takagi M."/>
            <person name="Nakayama T."/>
            <person name="Kamikawa R."/>
            <person name="Inagaki Y."/>
            <person name="Hashimoto T."/>
        </authorList>
    </citation>
    <scope>NUCLEOTIDE SEQUENCE [LARGE SCALE GENOMIC DNA]</scope>
    <source>
        <strain evidence="4">NY0173</strain>
    </source>
</reference>
<dbReference type="Proteomes" id="UP000265618">
    <property type="component" value="Unassembled WGS sequence"/>
</dbReference>